<feature type="region of interest" description="Disordered" evidence="1">
    <location>
        <begin position="1"/>
        <end position="22"/>
    </location>
</feature>
<feature type="non-terminal residue" evidence="2">
    <location>
        <position position="67"/>
    </location>
</feature>
<sequence>MPAAQLINAWRGSRATTSSASSRKQAACFRFAEASQPGTGAAEAPNQADAKKMMVIVLENMVMVMMT</sequence>
<dbReference type="AlphaFoldDB" id="A0A0C3BK30"/>
<evidence type="ECO:0000313" key="3">
    <source>
        <dbReference type="Proteomes" id="UP000054166"/>
    </source>
</evidence>
<name>A0A0C3BK30_PILCF</name>
<proteinExistence type="predicted"/>
<feature type="compositionally biased region" description="Low complexity" evidence="1">
    <location>
        <begin position="13"/>
        <end position="22"/>
    </location>
</feature>
<dbReference type="HOGENOM" id="CLU_2819580_0_0_1"/>
<keyword evidence="3" id="KW-1185">Reference proteome</keyword>
<gene>
    <name evidence="2" type="ORF">PILCRDRAFT_815966</name>
</gene>
<accession>A0A0C3BK30</accession>
<reference evidence="2 3" key="1">
    <citation type="submission" date="2014-04" db="EMBL/GenBank/DDBJ databases">
        <authorList>
            <consortium name="DOE Joint Genome Institute"/>
            <person name="Kuo A."/>
            <person name="Tarkka M."/>
            <person name="Buscot F."/>
            <person name="Kohler A."/>
            <person name="Nagy L.G."/>
            <person name="Floudas D."/>
            <person name="Copeland A."/>
            <person name="Barry K.W."/>
            <person name="Cichocki N."/>
            <person name="Veneault-Fourrey C."/>
            <person name="LaButti K."/>
            <person name="Lindquist E.A."/>
            <person name="Lipzen A."/>
            <person name="Lundell T."/>
            <person name="Morin E."/>
            <person name="Murat C."/>
            <person name="Sun H."/>
            <person name="Tunlid A."/>
            <person name="Henrissat B."/>
            <person name="Grigoriev I.V."/>
            <person name="Hibbett D.S."/>
            <person name="Martin F."/>
            <person name="Nordberg H.P."/>
            <person name="Cantor M.N."/>
            <person name="Hua S.X."/>
        </authorList>
    </citation>
    <scope>NUCLEOTIDE SEQUENCE [LARGE SCALE GENOMIC DNA]</scope>
    <source>
        <strain evidence="2 3">F 1598</strain>
    </source>
</reference>
<dbReference type="InParanoid" id="A0A0C3BK30"/>
<evidence type="ECO:0000256" key="1">
    <source>
        <dbReference type="SAM" id="MobiDB-lite"/>
    </source>
</evidence>
<reference evidence="3" key="2">
    <citation type="submission" date="2015-01" db="EMBL/GenBank/DDBJ databases">
        <title>Evolutionary Origins and Diversification of the Mycorrhizal Mutualists.</title>
        <authorList>
            <consortium name="DOE Joint Genome Institute"/>
            <consortium name="Mycorrhizal Genomics Consortium"/>
            <person name="Kohler A."/>
            <person name="Kuo A."/>
            <person name="Nagy L.G."/>
            <person name="Floudas D."/>
            <person name="Copeland A."/>
            <person name="Barry K.W."/>
            <person name="Cichocki N."/>
            <person name="Veneault-Fourrey C."/>
            <person name="LaButti K."/>
            <person name="Lindquist E.A."/>
            <person name="Lipzen A."/>
            <person name="Lundell T."/>
            <person name="Morin E."/>
            <person name="Murat C."/>
            <person name="Riley R."/>
            <person name="Ohm R."/>
            <person name="Sun H."/>
            <person name="Tunlid A."/>
            <person name="Henrissat B."/>
            <person name="Grigoriev I.V."/>
            <person name="Hibbett D.S."/>
            <person name="Martin F."/>
        </authorList>
    </citation>
    <scope>NUCLEOTIDE SEQUENCE [LARGE SCALE GENOMIC DNA]</scope>
    <source>
        <strain evidence="3">F 1598</strain>
    </source>
</reference>
<protein>
    <submittedName>
        <fullName evidence="2">Uncharacterized protein</fullName>
    </submittedName>
</protein>
<evidence type="ECO:0000313" key="2">
    <source>
        <dbReference type="EMBL" id="KIM86713.1"/>
    </source>
</evidence>
<organism evidence="2 3">
    <name type="scientific">Piloderma croceum (strain F 1598)</name>
    <dbReference type="NCBI Taxonomy" id="765440"/>
    <lineage>
        <taxon>Eukaryota</taxon>
        <taxon>Fungi</taxon>
        <taxon>Dikarya</taxon>
        <taxon>Basidiomycota</taxon>
        <taxon>Agaricomycotina</taxon>
        <taxon>Agaricomycetes</taxon>
        <taxon>Agaricomycetidae</taxon>
        <taxon>Atheliales</taxon>
        <taxon>Atheliaceae</taxon>
        <taxon>Piloderma</taxon>
    </lineage>
</organism>
<dbReference type="EMBL" id="KN832981">
    <property type="protein sequence ID" value="KIM86713.1"/>
    <property type="molecule type" value="Genomic_DNA"/>
</dbReference>
<dbReference type="Proteomes" id="UP000054166">
    <property type="component" value="Unassembled WGS sequence"/>
</dbReference>